<dbReference type="EMBL" id="BAAAQD010000006">
    <property type="protein sequence ID" value="GAA1517147.1"/>
    <property type="molecule type" value="Genomic_DNA"/>
</dbReference>
<dbReference type="InterPro" id="IPR037284">
    <property type="entry name" value="SUF_FeS_clus_asmbl_SufBD_sf"/>
</dbReference>
<comment type="caution">
    <text evidence="3">The sequence shown here is derived from an EMBL/GenBank/DDBJ whole genome shotgun (WGS) entry which is preliminary data.</text>
</comment>
<accession>A0ABP4L5X9</accession>
<comment type="similarity">
    <text evidence="1">Belongs to the iron-sulfur cluster assembly SufBD family.</text>
</comment>
<dbReference type="InterPro" id="IPR000825">
    <property type="entry name" value="SUF_FeS_clus_asmbl_SufBD_core"/>
</dbReference>
<feature type="domain" description="SUF system FeS cluster assembly SufBD core" evidence="2">
    <location>
        <begin position="126"/>
        <end position="352"/>
    </location>
</feature>
<evidence type="ECO:0000313" key="4">
    <source>
        <dbReference type="Proteomes" id="UP001501470"/>
    </source>
</evidence>
<keyword evidence="4" id="KW-1185">Reference proteome</keyword>
<dbReference type="SUPFAM" id="SSF101960">
    <property type="entry name" value="Stabilizer of iron transporter SufD"/>
    <property type="match status" value="1"/>
</dbReference>
<evidence type="ECO:0000313" key="3">
    <source>
        <dbReference type="EMBL" id="GAA1517147.1"/>
    </source>
</evidence>
<organism evidence="3 4">
    <name type="scientific">Dactylosporangium maewongense</name>
    <dbReference type="NCBI Taxonomy" id="634393"/>
    <lineage>
        <taxon>Bacteria</taxon>
        <taxon>Bacillati</taxon>
        <taxon>Actinomycetota</taxon>
        <taxon>Actinomycetes</taxon>
        <taxon>Micromonosporales</taxon>
        <taxon>Micromonosporaceae</taxon>
        <taxon>Dactylosporangium</taxon>
    </lineage>
</organism>
<reference evidence="4" key="1">
    <citation type="journal article" date="2019" name="Int. J. Syst. Evol. Microbiol.">
        <title>The Global Catalogue of Microorganisms (GCM) 10K type strain sequencing project: providing services to taxonomists for standard genome sequencing and annotation.</title>
        <authorList>
            <consortium name="The Broad Institute Genomics Platform"/>
            <consortium name="The Broad Institute Genome Sequencing Center for Infectious Disease"/>
            <person name="Wu L."/>
            <person name="Ma J."/>
        </authorList>
    </citation>
    <scope>NUCLEOTIDE SEQUENCE [LARGE SCALE GENOMIC DNA]</scope>
    <source>
        <strain evidence="4">JCM 15933</strain>
    </source>
</reference>
<name>A0ABP4L5X9_9ACTN</name>
<dbReference type="NCBIfam" id="TIGR01981">
    <property type="entry name" value="sufD"/>
    <property type="match status" value="1"/>
</dbReference>
<dbReference type="RefSeq" id="WP_344502988.1">
    <property type="nucleotide sequence ID" value="NZ_BAAAQD010000006.1"/>
</dbReference>
<dbReference type="InterPro" id="IPR011542">
    <property type="entry name" value="SUF_FeS_clus_asmbl_SufD"/>
</dbReference>
<sequence>MSAPVLVPPKTRAQQVRSFDVADFPALTGREEEWRFTPLKRLRGLATAEGGEPTQAPAPKVEIGDLPEGVTVATVDRSDPRVGAALTPFDRISALAAGGATEALLVSVAANAVPETAAVVRLVGSSTEVAFGHTVVEVGRLAEATVVLEQVGSVTLADNVEVLVGDAARLTLVTVTDWDADAVQAQHIRFRLGRDAKVTHVQVTLGGDLVRQYTSVDYTGRGGEIDAFGLYFADAGQHMEHRLLVDHSVPDCRSYVAYRGALQGQEAHTVWVGDVLIRAEATGTDTYEINRNLVLTDGARADSVPNLEIETGEVAGAGHASATGRFDDEQLFYLMSRGIPDEQARKLVVRGFFAELLHKIPVESLRDRLGEAIDARLEAAGT</sequence>
<dbReference type="PANTHER" id="PTHR43575:SF1">
    <property type="entry name" value="PROTEIN ABCI7, CHLOROPLASTIC"/>
    <property type="match status" value="1"/>
</dbReference>
<proteinExistence type="inferred from homology"/>
<dbReference type="Proteomes" id="UP001501470">
    <property type="component" value="Unassembled WGS sequence"/>
</dbReference>
<protein>
    <submittedName>
        <fullName evidence="3">Fe-S cluster assembly protein SufD</fullName>
    </submittedName>
</protein>
<evidence type="ECO:0000256" key="1">
    <source>
        <dbReference type="ARBA" id="ARBA00043967"/>
    </source>
</evidence>
<gene>
    <name evidence="3" type="primary">sufD</name>
    <name evidence="3" type="ORF">GCM10009827_035040</name>
</gene>
<evidence type="ECO:0000259" key="2">
    <source>
        <dbReference type="Pfam" id="PF01458"/>
    </source>
</evidence>
<dbReference type="PANTHER" id="PTHR43575">
    <property type="entry name" value="PROTEIN ABCI7, CHLOROPLASTIC"/>
    <property type="match status" value="1"/>
</dbReference>
<dbReference type="InterPro" id="IPR055346">
    <property type="entry name" value="Fe-S_cluster_assembly_SufBD"/>
</dbReference>
<dbReference type="Pfam" id="PF01458">
    <property type="entry name" value="SUFBD_core"/>
    <property type="match status" value="1"/>
</dbReference>